<dbReference type="PANTHER" id="PTHR30558:SF3">
    <property type="entry name" value="BIOPOLYMER TRANSPORT PROTEIN EXBD-RELATED"/>
    <property type="match status" value="1"/>
</dbReference>
<dbReference type="InterPro" id="IPR003400">
    <property type="entry name" value="ExbD"/>
</dbReference>
<evidence type="ECO:0000256" key="7">
    <source>
        <dbReference type="RuleBase" id="RU003879"/>
    </source>
</evidence>
<evidence type="ECO:0000313" key="8">
    <source>
        <dbReference type="EMBL" id="GEO09063.1"/>
    </source>
</evidence>
<evidence type="ECO:0000256" key="3">
    <source>
        <dbReference type="ARBA" id="ARBA00022475"/>
    </source>
</evidence>
<organism evidence="8 9">
    <name type="scientific">Segetibacter aerophilus</name>
    <dbReference type="NCBI Taxonomy" id="670293"/>
    <lineage>
        <taxon>Bacteria</taxon>
        <taxon>Pseudomonadati</taxon>
        <taxon>Bacteroidota</taxon>
        <taxon>Chitinophagia</taxon>
        <taxon>Chitinophagales</taxon>
        <taxon>Chitinophagaceae</taxon>
        <taxon>Segetibacter</taxon>
    </lineage>
</organism>
<gene>
    <name evidence="8" type="primary">exbD1</name>
    <name evidence="8" type="ORF">SAE01_15590</name>
</gene>
<comment type="subcellular location">
    <subcellularLocation>
        <location evidence="1">Cell membrane</location>
        <topology evidence="1">Single-pass membrane protein</topology>
    </subcellularLocation>
    <subcellularLocation>
        <location evidence="7">Cell membrane</location>
        <topology evidence="7">Single-pass type II membrane protein</topology>
    </subcellularLocation>
</comment>
<keyword evidence="5" id="KW-1133">Transmembrane helix</keyword>
<dbReference type="Pfam" id="PF02472">
    <property type="entry name" value="ExbD"/>
    <property type="match status" value="1"/>
</dbReference>
<evidence type="ECO:0000256" key="4">
    <source>
        <dbReference type="ARBA" id="ARBA00022692"/>
    </source>
</evidence>
<dbReference type="OrthoDB" id="9793581at2"/>
<evidence type="ECO:0000256" key="6">
    <source>
        <dbReference type="ARBA" id="ARBA00023136"/>
    </source>
</evidence>
<dbReference type="GO" id="GO:0015031">
    <property type="term" value="P:protein transport"/>
    <property type="evidence" value="ECO:0007669"/>
    <property type="project" value="UniProtKB-KW"/>
</dbReference>
<evidence type="ECO:0000313" key="9">
    <source>
        <dbReference type="Proteomes" id="UP000321513"/>
    </source>
</evidence>
<evidence type="ECO:0000256" key="5">
    <source>
        <dbReference type="ARBA" id="ARBA00022989"/>
    </source>
</evidence>
<dbReference type="AlphaFoldDB" id="A0A512BAT9"/>
<dbReference type="EMBL" id="BJYT01000005">
    <property type="protein sequence ID" value="GEO09063.1"/>
    <property type="molecule type" value="Genomic_DNA"/>
</dbReference>
<keyword evidence="4 7" id="KW-0812">Transmembrane</keyword>
<accession>A0A512BAT9</accession>
<protein>
    <submittedName>
        <fullName evidence="8">Biopolymer transporter ExbD</fullName>
    </submittedName>
</protein>
<dbReference type="PANTHER" id="PTHR30558">
    <property type="entry name" value="EXBD MEMBRANE COMPONENT OF PMF-DRIVEN MACROMOLECULE IMPORT SYSTEM"/>
    <property type="match status" value="1"/>
</dbReference>
<dbReference type="GO" id="GO:0022857">
    <property type="term" value="F:transmembrane transporter activity"/>
    <property type="evidence" value="ECO:0007669"/>
    <property type="project" value="InterPro"/>
</dbReference>
<proteinExistence type="inferred from homology"/>
<keyword evidence="6" id="KW-0472">Membrane</keyword>
<comment type="caution">
    <text evidence="8">The sequence shown here is derived from an EMBL/GenBank/DDBJ whole genome shotgun (WGS) entry which is preliminary data.</text>
</comment>
<dbReference type="Proteomes" id="UP000321513">
    <property type="component" value="Unassembled WGS sequence"/>
</dbReference>
<keyword evidence="9" id="KW-1185">Reference proteome</keyword>
<comment type="similarity">
    <text evidence="2 7">Belongs to the ExbD/TolR family.</text>
</comment>
<keyword evidence="7" id="KW-0653">Protein transport</keyword>
<keyword evidence="3" id="KW-1003">Cell membrane</keyword>
<evidence type="ECO:0000256" key="1">
    <source>
        <dbReference type="ARBA" id="ARBA00004162"/>
    </source>
</evidence>
<dbReference type="GO" id="GO:0005886">
    <property type="term" value="C:plasma membrane"/>
    <property type="evidence" value="ECO:0007669"/>
    <property type="project" value="UniProtKB-SubCell"/>
</dbReference>
<dbReference type="RefSeq" id="WP_147203196.1">
    <property type="nucleotide sequence ID" value="NZ_BJYT01000005.1"/>
</dbReference>
<sequence>MSRPKIARKSTSVDMTAMCDVAFLLLSFFILTTKFKAAEAVEVATPSSVSSKIAPEKDVTLVSVTKDGKVFVSLDNEEVKAELANQLNSTAGAGLSPSDIAAFKKASFYGTPISQIKSALQIPSDKLTGASLPGIPVKDTTHNELTTWMNAIVAAHSSTNTKMNLIVKGDNVVKYPIFKNVVTAFKKSDQFKFQMITNPESVPNGTDLWRKYMKGEVATTE</sequence>
<reference evidence="8 9" key="1">
    <citation type="submission" date="2019-07" db="EMBL/GenBank/DDBJ databases">
        <title>Whole genome shotgun sequence of Segetibacter aerophilus NBRC 106135.</title>
        <authorList>
            <person name="Hosoyama A."/>
            <person name="Uohara A."/>
            <person name="Ohji S."/>
            <person name="Ichikawa N."/>
        </authorList>
    </citation>
    <scope>NUCLEOTIDE SEQUENCE [LARGE SCALE GENOMIC DNA]</scope>
    <source>
        <strain evidence="8 9">NBRC 106135</strain>
    </source>
</reference>
<evidence type="ECO:0000256" key="2">
    <source>
        <dbReference type="ARBA" id="ARBA00005811"/>
    </source>
</evidence>
<name>A0A512BAT9_9BACT</name>
<keyword evidence="7" id="KW-0813">Transport</keyword>